<reference evidence="1 2" key="1">
    <citation type="submission" date="2024-02" db="EMBL/GenBank/DDBJ databases">
        <authorList>
            <person name="Daric V."/>
            <person name="Darras S."/>
        </authorList>
    </citation>
    <scope>NUCLEOTIDE SEQUENCE [LARGE SCALE GENOMIC DNA]</scope>
</reference>
<dbReference type="EMBL" id="CAWYQH010000013">
    <property type="protein sequence ID" value="CAK8674228.1"/>
    <property type="molecule type" value="Genomic_DNA"/>
</dbReference>
<gene>
    <name evidence="1" type="ORF">CVLEPA_LOCUS3947</name>
</gene>
<dbReference type="Proteomes" id="UP001642483">
    <property type="component" value="Unassembled WGS sequence"/>
</dbReference>
<accession>A0ABP0F3C8</accession>
<protein>
    <recommendedName>
        <fullName evidence="3">Core-binding (CB) domain-containing protein</fullName>
    </recommendedName>
</protein>
<name>A0ABP0F3C8_CLALP</name>
<keyword evidence="2" id="KW-1185">Reference proteome</keyword>
<evidence type="ECO:0008006" key="3">
    <source>
        <dbReference type="Google" id="ProtNLM"/>
    </source>
</evidence>
<evidence type="ECO:0000313" key="2">
    <source>
        <dbReference type="Proteomes" id="UP001642483"/>
    </source>
</evidence>
<sequence>MTPFHRGVRVRGESALKIEGQNQYGPSYNTYCPFSRLNRTVRFSWTACFRNFSLYLQSVDGGGKRLADAEKQKYILQRIVSNCSFEDLHAFSLDTYIEKHVKLLEEGKCKPSTFIAHNAAIVAFIKFLTMMYAAECSFDYQPTMTRIKQWNEFHRRRHQERNARGVSLGKRSRSGGEKDHGEILMAYQITKNSQRPSAVRNMLVEELNHGCRTRKGRWIIRCKITKHSQNMGMQQLLCLAG</sequence>
<organism evidence="1 2">
    <name type="scientific">Clavelina lepadiformis</name>
    <name type="common">Light-bulb sea squirt</name>
    <name type="synonym">Ascidia lepadiformis</name>
    <dbReference type="NCBI Taxonomy" id="159417"/>
    <lineage>
        <taxon>Eukaryota</taxon>
        <taxon>Metazoa</taxon>
        <taxon>Chordata</taxon>
        <taxon>Tunicata</taxon>
        <taxon>Ascidiacea</taxon>
        <taxon>Aplousobranchia</taxon>
        <taxon>Clavelinidae</taxon>
        <taxon>Clavelina</taxon>
    </lineage>
</organism>
<evidence type="ECO:0000313" key="1">
    <source>
        <dbReference type="EMBL" id="CAK8674228.1"/>
    </source>
</evidence>
<comment type="caution">
    <text evidence="1">The sequence shown here is derived from an EMBL/GenBank/DDBJ whole genome shotgun (WGS) entry which is preliminary data.</text>
</comment>
<proteinExistence type="predicted"/>